<sequence>MLKVEKTGDSSATAARSFGQDVRASLHLVPLLVSSYAELHTDDSVAMGPSVPATDGIFLQLP</sequence>
<organism evidence="1 2">
    <name type="scientific">Oryza sativa subsp. japonica</name>
    <name type="common">Rice</name>
    <dbReference type="NCBI Taxonomy" id="39947"/>
    <lineage>
        <taxon>Eukaryota</taxon>
        <taxon>Viridiplantae</taxon>
        <taxon>Streptophyta</taxon>
        <taxon>Embryophyta</taxon>
        <taxon>Tracheophyta</taxon>
        <taxon>Spermatophyta</taxon>
        <taxon>Magnoliopsida</taxon>
        <taxon>Liliopsida</taxon>
        <taxon>Poales</taxon>
        <taxon>Poaceae</taxon>
        <taxon>BOP clade</taxon>
        <taxon>Oryzoideae</taxon>
        <taxon>Oryzeae</taxon>
        <taxon>Oryzinae</taxon>
        <taxon>Oryza</taxon>
        <taxon>Oryza sativa</taxon>
    </lineage>
</organism>
<proteinExistence type="predicted"/>
<protein>
    <submittedName>
        <fullName evidence="1">Uncharacterized protein</fullName>
    </submittedName>
</protein>
<gene>
    <name evidence="1" type="primary">P0603C10.46</name>
</gene>
<dbReference type="AlphaFoldDB" id="Q652R6"/>
<evidence type="ECO:0000313" key="1">
    <source>
        <dbReference type="EMBL" id="BAD46201.1"/>
    </source>
</evidence>
<reference evidence="2" key="2">
    <citation type="journal article" date="2008" name="Nucleic Acids Res.">
        <title>The rice annotation project database (RAP-DB): 2008 update.</title>
        <authorList>
            <consortium name="The rice annotation project (RAP)"/>
        </authorList>
    </citation>
    <scope>GENOME REANNOTATION</scope>
    <source>
        <strain evidence="2">cv. Nipponbare</strain>
    </source>
</reference>
<evidence type="ECO:0000313" key="2">
    <source>
        <dbReference type="Proteomes" id="UP000000763"/>
    </source>
</evidence>
<dbReference type="Proteomes" id="UP000000763">
    <property type="component" value="Chromosome 6"/>
</dbReference>
<reference evidence="2" key="1">
    <citation type="journal article" date="2005" name="Nature">
        <title>The map-based sequence of the rice genome.</title>
        <authorList>
            <consortium name="International rice genome sequencing project (IRGSP)"/>
            <person name="Matsumoto T."/>
            <person name="Wu J."/>
            <person name="Kanamori H."/>
            <person name="Katayose Y."/>
            <person name="Fujisawa M."/>
            <person name="Namiki N."/>
            <person name="Mizuno H."/>
            <person name="Yamamoto K."/>
            <person name="Antonio B.A."/>
            <person name="Baba T."/>
            <person name="Sakata K."/>
            <person name="Nagamura Y."/>
            <person name="Aoki H."/>
            <person name="Arikawa K."/>
            <person name="Arita K."/>
            <person name="Bito T."/>
            <person name="Chiden Y."/>
            <person name="Fujitsuka N."/>
            <person name="Fukunaka R."/>
            <person name="Hamada M."/>
            <person name="Harada C."/>
            <person name="Hayashi A."/>
            <person name="Hijishita S."/>
            <person name="Honda M."/>
            <person name="Hosokawa S."/>
            <person name="Ichikawa Y."/>
            <person name="Idonuma A."/>
            <person name="Iijima M."/>
            <person name="Ikeda M."/>
            <person name="Ikeno M."/>
            <person name="Ito K."/>
            <person name="Ito S."/>
            <person name="Ito T."/>
            <person name="Ito Y."/>
            <person name="Ito Y."/>
            <person name="Iwabuchi A."/>
            <person name="Kamiya K."/>
            <person name="Karasawa W."/>
            <person name="Kurita K."/>
            <person name="Katagiri S."/>
            <person name="Kikuta A."/>
            <person name="Kobayashi H."/>
            <person name="Kobayashi N."/>
            <person name="Machita K."/>
            <person name="Maehara T."/>
            <person name="Masukawa M."/>
            <person name="Mizubayashi T."/>
            <person name="Mukai Y."/>
            <person name="Nagasaki H."/>
            <person name="Nagata Y."/>
            <person name="Naito S."/>
            <person name="Nakashima M."/>
            <person name="Nakama Y."/>
            <person name="Nakamichi Y."/>
            <person name="Nakamura M."/>
            <person name="Meguro A."/>
            <person name="Negishi M."/>
            <person name="Ohta I."/>
            <person name="Ohta T."/>
            <person name="Okamoto M."/>
            <person name="Ono N."/>
            <person name="Saji S."/>
            <person name="Sakaguchi M."/>
            <person name="Sakai K."/>
            <person name="Shibata M."/>
            <person name="Shimokawa T."/>
            <person name="Song J."/>
            <person name="Takazaki Y."/>
            <person name="Terasawa K."/>
            <person name="Tsugane M."/>
            <person name="Tsuji K."/>
            <person name="Ueda S."/>
            <person name="Waki K."/>
            <person name="Yamagata H."/>
            <person name="Yamamoto M."/>
            <person name="Yamamoto S."/>
            <person name="Yamane H."/>
            <person name="Yoshiki S."/>
            <person name="Yoshihara R."/>
            <person name="Yukawa K."/>
            <person name="Zhong H."/>
            <person name="Yano M."/>
            <person name="Yuan Q."/>
            <person name="Ouyang S."/>
            <person name="Liu J."/>
            <person name="Jones K.M."/>
            <person name="Gansberger K."/>
            <person name="Moffat K."/>
            <person name="Hill J."/>
            <person name="Bera J."/>
            <person name="Fadrosh D."/>
            <person name="Jin S."/>
            <person name="Johri S."/>
            <person name="Kim M."/>
            <person name="Overton L."/>
            <person name="Reardon M."/>
            <person name="Tsitrin T."/>
            <person name="Vuong H."/>
            <person name="Weaver B."/>
            <person name="Ciecko A."/>
            <person name="Tallon L."/>
            <person name="Jackson J."/>
            <person name="Pai G."/>
            <person name="Aken S.V."/>
            <person name="Utterback T."/>
            <person name="Reidmuller S."/>
            <person name="Feldblyum T."/>
            <person name="Hsiao J."/>
            <person name="Zismann V."/>
            <person name="Iobst S."/>
            <person name="de Vazeille A.R."/>
            <person name="Buell C.R."/>
            <person name="Ying K."/>
            <person name="Li Y."/>
            <person name="Lu T."/>
            <person name="Huang Y."/>
            <person name="Zhao Q."/>
            <person name="Feng Q."/>
            <person name="Zhang L."/>
            <person name="Zhu J."/>
            <person name="Weng Q."/>
            <person name="Mu J."/>
            <person name="Lu Y."/>
            <person name="Fan D."/>
            <person name="Liu Y."/>
            <person name="Guan J."/>
            <person name="Zhang Y."/>
            <person name="Yu S."/>
            <person name="Liu X."/>
            <person name="Zhang Y."/>
            <person name="Hong G."/>
            <person name="Han B."/>
            <person name="Choisne N."/>
            <person name="Demange N."/>
            <person name="Orjeda G."/>
            <person name="Samain S."/>
            <person name="Cattolico L."/>
            <person name="Pelletier E."/>
            <person name="Couloux A."/>
            <person name="Segurens B."/>
            <person name="Wincker P."/>
            <person name="D'Hont A."/>
            <person name="Scarpelli C."/>
            <person name="Weissenbach J."/>
            <person name="Salanoubat M."/>
            <person name="Quetier F."/>
            <person name="Yu Y."/>
            <person name="Kim H.R."/>
            <person name="Rambo T."/>
            <person name="Currie J."/>
            <person name="Collura K."/>
            <person name="Luo M."/>
            <person name="Yang T."/>
            <person name="Ammiraju J.S.S."/>
            <person name="Engler F."/>
            <person name="Soderlund C."/>
            <person name="Wing R.A."/>
            <person name="Palmer L.E."/>
            <person name="de la Bastide M."/>
            <person name="Spiegel L."/>
            <person name="Nascimento L."/>
            <person name="Zutavern T."/>
            <person name="O'Shaughnessy A."/>
            <person name="Dike S."/>
            <person name="Dedhia N."/>
            <person name="Preston R."/>
            <person name="Balija V."/>
            <person name="McCombie W.R."/>
            <person name="Chow T."/>
            <person name="Chen H."/>
            <person name="Chung M."/>
            <person name="Chen C."/>
            <person name="Shaw J."/>
            <person name="Wu H."/>
            <person name="Hsiao K."/>
            <person name="Chao Y."/>
            <person name="Chu M."/>
            <person name="Cheng C."/>
            <person name="Hour A."/>
            <person name="Lee P."/>
            <person name="Lin S."/>
            <person name="Lin Y."/>
            <person name="Liou J."/>
            <person name="Liu S."/>
            <person name="Hsing Y."/>
            <person name="Raghuvanshi S."/>
            <person name="Mohanty A."/>
            <person name="Bharti A.K."/>
            <person name="Gaur A."/>
            <person name="Gupta V."/>
            <person name="Kumar D."/>
            <person name="Ravi V."/>
            <person name="Vij S."/>
            <person name="Kapur A."/>
            <person name="Khurana P."/>
            <person name="Khurana P."/>
            <person name="Khurana J.P."/>
            <person name="Tyagi A.K."/>
            <person name="Gaikwad K."/>
            <person name="Singh A."/>
            <person name="Dalal V."/>
            <person name="Srivastava S."/>
            <person name="Dixit A."/>
            <person name="Pal A.K."/>
            <person name="Ghazi I.A."/>
            <person name="Yadav M."/>
            <person name="Pandit A."/>
            <person name="Bhargava A."/>
            <person name="Sureshbabu K."/>
            <person name="Batra K."/>
            <person name="Sharma T.R."/>
            <person name="Mohapatra T."/>
            <person name="Singh N.K."/>
            <person name="Messing J."/>
            <person name="Nelson A.B."/>
            <person name="Fuks G."/>
            <person name="Kavchok S."/>
            <person name="Keizer G."/>
            <person name="Linton E."/>
            <person name="Llaca V."/>
            <person name="Song R."/>
            <person name="Tanyolac B."/>
            <person name="Young S."/>
            <person name="Ho-Il K."/>
            <person name="Hahn J.H."/>
            <person name="Sangsakoo G."/>
            <person name="Vanavichit A."/>
            <person name="de Mattos Luiz.A.T."/>
            <person name="Zimmer P.D."/>
            <person name="Malone G."/>
            <person name="Dellagostin O."/>
            <person name="de Oliveira A.C."/>
            <person name="Bevan M."/>
            <person name="Bancroft I."/>
            <person name="Minx P."/>
            <person name="Cordum H."/>
            <person name="Wilson R."/>
            <person name="Cheng Z."/>
            <person name="Jin W."/>
            <person name="Jiang J."/>
            <person name="Leong S.A."/>
            <person name="Iwama H."/>
            <person name="Gojobori T."/>
            <person name="Itoh T."/>
            <person name="Niimura Y."/>
            <person name="Fujii Y."/>
            <person name="Habara T."/>
            <person name="Sakai H."/>
            <person name="Sato Y."/>
            <person name="Wilson G."/>
            <person name="Kumar K."/>
            <person name="McCouch S."/>
            <person name="Juretic N."/>
            <person name="Hoen D."/>
            <person name="Wright S."/>
            <person name="Bruskiewich R."/>
            <person name="Bureau T."/>
            <person name="Miyao A."/>
            <person name="Hirochika H."/>
            <person name="Nishikawa T."/>
            <person name="Kadowaki K."/>
            <person name="Sugiura M."/>
            <person name="Burr B."/>
            <person name="Sasaki T."/>
        </authorList>
    </citation>
    <scope>NUCLEOTIDE SEQUENCE [LARGE SCALE GENOMIC DNA]</scope>
    <source>
        <strain evidence="2">cv. Nipponbare</strain>
    </source>
</reference>
<accession>Q652R6</accession>
<dbReference type="EMBL" id="AP005527">
    <property type="protein sequence ID" value="BAD46201.1"/>
    <property type="molecule type" value="Genomic_DNA"/>
</dbReference>
<name>Q652R6_ORYSJ</name>